<organism evidence="1 2">
    <name type="scientific">Caballeronia hypogeia</name>
    <dbReference type="NCBI Taxonomy" id="1777140"/>
    <lineage>
        <taxon>Bacteria</taxon>
        <taxon>Pseudomonadati</taxon>
        <taxon>Pseudomonadota</taxon>
        <taxon>Betaproteobacteria</taxon>
        <taxon>Burkholderiales</taxon>
        <taxon>Burkholderiaceae</taxon>
        <taxon>Caballeronia</taxon>
    </lineage>
</organism>
<protein>
    <submittedName>
        <fullName evidence="1">Uncharacterized protein</fullName>
    </submittedName>
</protein>
<reference evidence="1" key="1">
    <citation type="submission" date="2016-01" db="EMBL/GenBank/DDBJ databases">
        <authorList>
            <person name="Peeters C."/>
        </authorList>
    </citation>
    <scope>NUCLEOTIDE SEQUENCE</scope>
    <source>
        <strain evidence="1">LMG 29322</strain>
    </source>
</reference>
<dbReference type="STRING" id="1777140.AWB79_01895"/>
<name>A0A158A451_9BURK</name>
<gene>
    <name evidence="1" type="ORF">AWB79_01895</name>
</gene>
<comment type="caution">
    <text evidence="1">The sequence shown here is derived from an EMBL/GenBank/DDBJ whole genome shotgun (WGS) entry which is preliminary data.</text>
</comment>
<evidence type="ECO:0000313" key="1">
    <source>
        <dbReference type="EMBL" id="SAK52533.1"/>
    </source>
</evidence>
<dbReference type="RefSeq" id="WP_061167140.1">
    <property type="nucleotide sequence ID" value="NZ_FCOA02000004.1"/>
</dbReference>
<keyword evidence="2" id="KW-1185">Reference proteome</keyword>
<sequence length="75" mass="7978">MNQFQVSYRGFVITPLAAFDGGLYAAMTIICDGDGLQRASGVLGHFTGADEARAFALMAGKNDVDRRLWHATAAA</sequence>
<proteinExistence type="predicted"/>
<dbReference type="OrthoDB" id="9009911at2"/>
<dbReference type="AlphaFoldDB" id="A0A158A451"/>
<evidence type="ECO:0000313" key="2">
    <source>
        <dbReference type="Proteomes" id="UP000054851"/>
    </source>
</evidence>
<dbReference type="EMBL" id="FCOA02000004">
    <property type="protein sequence ID" value="SAK52533.1"/>
    <property type="molecule type" value="Genomic_DNA"/>
</dbReference>
<dbReference type="Proteomes" id="UP000054851">
    <property type="component" value="Unassembled WGS sequence"/>
</dbReference>
<accession>A0A158A451</accession>